<evidence type="ECO:0008006" key="3">
    <source>
        <dbReference type="Google" id="ProtNLM"/>
    </source>
</evidence>
<comment type="caution">
    <text evidence="1">The sequence shown here is derived from an EMBL/GenBank/DDBJ whole genome shotgun (WGS) entry which is preliminary data.</text>
</comment>
<evidence type="ECO:0000313" key="2">
    <source>
        <dbReference type="Proteomes" id="UP000321393"/>
    </source>
</evidence>
<dbReference type="AlphaFoldDB" id="A0A5A7STF3"/>
<organism evidence="1 2">
    <name type="scientific">Cucumis melo var. makuwa</name>
    <name type="common">Oriental melon</name>
    <dbReference type="NCBI Taxonomy" id="1194695"/>
    <lineage>
        <taxon>Eukaryota</taxon>
        <taxon>Viridiplantae</taxon>
        <taxon>Streptophyta</taxon>
        <taxon>Embryophyta</taxon>
        <taxon>Tracheophyta</taxon>
        <taxon>Spermatophyta</taxon>
        <taxon>Magnoliopsida</taxon>
        <taxon>eudicotyledons</taxon>
        <taxon>Gunneridae</taxon>
        <taxon>Pentapetalae</taxon>
        <taxon>rosids</taxon>
        <taxon>fabids</taxon>
        <taxon>Cucurbitales</taxon>
        <taxon>Cucurbitaceae</taxon>
        <taxon>Benincaseae</taxon>
        <taxon>Cucumis</taxon>
    </lineage>
</organism>
<dbReference type="EMBL" id="SSTE01021454">
    <property type="protein sequence ID" value="KAA0032495.1"/>
    <property type="molecule type" value="Genomic_DNA"/>
</dbReference>
<sequence length="144" mass="15707">MREGHMDASGFLIASAIGTHPTLPSSLPYWGLPSTHDSFVVTEYTQRQQRKITEHQGAYAPDQPLDFCLALDAFTSSFTDIPSPSNGLLLPTSTASRLLQILTKESRVLASVVRDLSAHKSAVDSLLQELQYLVFSTFASIPPS</sequence>
<accession>A0A5A7STF3</accession>
<gene>
    <name evidence="1" type="ORF">E6C27_scaffold465G00010</name>
</gene>
<proteinExistence type="predicted"/>
<dbReference type="Proteomes" id="UP000321393">
    <property type="component" value="Unassembled WGS sequence"/>
</dbReference>
<name>A0A5A7STF3_CUCMM</name>
<protein>
    <recommendedName>
        <fullName evidence="3">Flocculation protein FLO11-like</fullName>
    </recommendedName>
</protein>
<evidence type="ECO:0000313" key="1">
    <source>
        <dbReference type="EMBL" id="KAA0032495.1"/>
    </source>
</evidence>
<reference evidence="1 2" key="1">
    <citation type="submission" date="2019-08" db="EMBL/GenBank/DDBJ databases">
        <title>Draft genome sequences of two oriental melons (Cucumis melo L. var makuwa).</title>
        <authorList>
            <person name="Kwon S.-Y."/>
        </authorList>
    </citation>
    <scope>NUCLEOTIDE SEQUENCE [LARGE SCALE GENOMIC DNA]</scope>
    <source>
        <strain evidence="2">cv. SW 3</strain>
        <tissue evidence="1">Leaf</tissue>
    </source>
</reference>